<dbReference type="EMBL" id="JABWMH010000001">
    <property type="protein sequence ID" value="NVD26838.1"/>
    <property type="molecule type" value="Genomic_DNA"/>
</dbReference>
<organism evidence="1 2">
    <name type="scientific">Parasphingorhabdus flavimaris</name>
    <dbReference type="NCBI Taxonomy" id="266812"/>
    <lineage>
        <taxon>Bacteria</taxon>
        <taxon>Pseudomonadati</taxon>
        <taxon>Pseudomonadota</taxon>
        <taxon>Alphaproteobacteria</taxon>
        <taxon>Sphingomonadales</taxon>
        <taxon>Sphingomonadaceae</taxon>
        <taxon>Parasphingorhabdus</taxon>
    </lineage>
</organism>
<sequence length="50" mass="5588">MTDKSKDHQRSAVIATLEEVLAELDEKRHFLPALKIVEALEALGTEKTPD</sequence>
<dbReference type="Proteomes" id="UP000652427">
    <property type="component" value="Unassembled WGS sequence"/>
</dbReference>
<evidence type="ECO:0000313" key="1">
    <source>
        <dbReference type="EMBL" id="NVD26838.1"/>
    </source>
</evidence>
<name>A0ABX2MZH1_9SPHN</name>
<dbReference type="RefSeq" id="WP_176278352.1">
    <property type="nucleotide sequence ID" value="NZ_JABWMH010000001.1"/>
</dbReference>
<gene>
    <name evidence="1" type="ORF">HUO14_02825</name>
</gene>
<protein>
    <submittedName>
        <fullName evidence="1">Uncharacterized protein</fullName>
    </submittedName>
</protein>
<keyword evidence="2" id="KW-1185">Reference proteome</keyword>
<reference evidence="1 2" key="1">
    <citation type="submission" date="2020-06" db="EMBL/GenBank/DDBJ databases">
        <authorList>
            <person name="Kim S.-J."/>
            <person name="Park S.-J."/>
        </authorList>
    </citation>
    <scope>NUCLEOTIDE SEQUENCE [LARGE SCALE GENOMIC DNA]</scope>
    <source>
        <strain evidence="1 2">SW-151</strain>
    </source>
</reference>
<accession>A0ABX2MZH1</accession>
<evidence type="ECO:0000313" key="2">
    <source>
        <dbReference type="Proteomes" id="UP000652427"/>
    </source>
</evidence>
<comment type="caution">
    <text evidence="1">The sequence shown here is derived from an EMBL/GenBank/DDBJ whole genome shotgun (WGS) entry which is preliminary data.</text>
</comment>
<proteinExistence type="predicted"/>